<name>A0A183MT76_9TREM</name>
<feature type="compositionally biased region" description="Polar residues" evidence="1">
    <location>
        <begin position="943"/>
        <end position="956"/>
    </location>
</feature>
<proteinExistence type="predicted"/>
<dbReference type="SUPFAM" id="SSF46934">
    <property type="entry name" value="UBA-like"/>
    <property type="match status" value="1"/>
</dbReference>
<dbReference type="EMBL" id="UZAI01017904">
    <property type="protein sequence ID" value="VDP30950.1"/>
    <property type="molecule type" value="Genomic_DNA"/>
</dbReference>
<evidence type="ECO:0000313" key="3">
    <source>
        <dbReference type="Proteomes" id="UP000277204"/>
    </source>
</evidence>
<sequence>MSEPREHTNLDLFNLNLGSWNNGSGMELVNNDIWPLNSNSYLAHTKLGNMGKLHTVWDSSHDPVFQVPRVTSDTGPWKLNSTHCIGSLTDAPITIADPGVLAGTSRSSDIPHDSPANSLPYVTAMLSGLNLTPRNPDEPTSDVKTSVVCANVNDVAFSAEQLCDRLINTNEGWGRRPIDQATPWEPLDPKLGDQVNRSGITTPTPGACPSGYVSGSLRISHTHSADSNVWASGPPTGTGIWEMHYESLSGRSAAWQEESQSSAYRDALSVTHISPNTLINCNMNANSRGATPMPLNNRQDWEDNENTFWNSGNVQQSNGRPVLGSTRPIVPTHNQPDEFSWDPDPNFLRSSVNPNGIVSWDTSPNSVVSTTWGTLGTSSLINPIQTHFPPVSDDVRHQQNFMSTNSLPQGSERLLIHPYSNTYRADLVKYLMSQGFKREDAHAALIASNMEPDKAIVELRERYSTNKAINAMTQPPELNRNYGADSVLHVVTRNGPMHQLSNHTSSSQFAPSGNNSSVSAQNHRLKQSGLCVSTQSNTTQLLSMQPVPNSQFMRQQITQQVRSALNLSIPSPLGVQTNGSATVGTCGGSLLGKPPSLSLSNVNPNIQTPSSANLHSSTSLPATTSLCPIKNNRTSTGPASLNQNFAKRSLRQISIINSMIELQKKHQSIQHQLNMYHNNPALRSQPQYADVFVELQGQMQQIETQLHGKRAQLNITRAQDSVTQSVKNPLIPTNGTDISDNSFPAIGTWISPSPQCGENLDKNIMDGSASKLNNFTRTPCKISGSWSPTCSSSVINPSCPNIRSIHNQWQLIHNQQRCALESNFKFPVSKNNPSSTLSIEAQGQWLLVQPLLGWNGTNIHSLQNILSNHFKLTSFHVLNPSSCSVLIQLQNIEDSLQLVKFFGDRLSVEPLSDHDARVHLQQLSLNACGDGLISNQFNTSSDIHATPPSLNSNGQFYSPMNSNNKKPNPHITRFGITVCGSK</sequence>
<feature type="region of interest" description="Disordered" evidence="1">
    <location>
        <begin position="943"/>
        <end position="969"/>
    </location>
</feature>
<feature type="compositionally biased region" description="Polar residues" evidence="1">
    <location>
        <begin position="499"/>
        <end position="522"/>
    </location>
</feature>
<gene>
    <name evidence="2" type="ORF">SMRZ_LOCUS19251</name>
</gene>
<dbReference type="AlphaFoldDB" id="A0A183MT76"/>
<reference evidence="2 3" key="1">
    <citation type="submission" date="2018-11" db="EMBL/GenBank/DDBJ databases">
        <authorList>
            <consortium name="Pathogen Informatics"/>
        </authorList>
    </citation>
    <scope>NUCLEOTIDE SEQUENCE [LARGE SCALE GENOMIC DNA]</scope>
    <source>
        <strain evidence="2 3">Zambia</strain>
    </source>
</reference>
<accession>A0A183MT76</accession>
<evidence type="ECO:0000313" key="2">
    <source>
        <dbReference type="EMBL" id="VDP30950.1"/>
    </source>
</evidence>
<dbReference type="InterPro" id="IPR009060">
    <property type="entry name" value="UBA-like_sf"/>
</dbReference>
<protein>
    <submittedName>
        <fullName evidence="2">Uncharacterized protein</fullName>
    </submittedName>
</protein>
<dbReference type="STRING" id="48269.A0A183MT76"/>
<organism evidence="2 3">
    <name type="scientific">Schistosoma margrebowiei</name>
    <dbReference type="NCBI Taxonomy" id="48269"/>
    <lineage>
        <taxon>Eukaryota</taxon>
        <taxon>Metazoa</taxon>
        <taxon>Spiralia</taxon>
        <taxon>Lophotrochozoa</taxon>
        <taxon>Platyhelminthes</taxon>
        <taxon>Trematoda</taxon>
        <taxon>Digenea</taxon>
        <taxon>Strigeidida</taxon>
        <taxon>Schistosomatoidea</taxon>
        <taxon>Schistosomatidae</taxon>
        <taxon>Schistosoma</taxon>
    </lineage>
</organism>
<feature type="region of interest" description="Disordered" evidence="1">
    <location>
        <begin position="497"/>
        <end position="522"/>
    </location>
</feature>
<evidence type="ECO:0000256" key="1">
    <source>
        <dbReference type="SAM" id="MobiDB-lite"/>
    </source>
</evidence>
<keyword evidence="3" id="KW-1185">Reference proteome</keyword>
<dbReference type="Proteomes" id="UP000277204">
    <property type="component" value="Unassembled WGS sequence"/>
</dbReference>